<keyword evidence="2" id="KW-1185">Reference proteome</keyword>
<dbReference type="HOGENOM" id="CLU_171171_0_0_9"/>
<reference evidence="1 2" key="1">
    <citation type="submission" date="2010-08" db="EMBL/GenBank/DDBJ databases">
        <authorList>
            <person name="Weinstock G."/>
            <person name="Sodergren E."/>
            <person name="Clifton S."/>
            <person name="Fulton L."/>
            <person name="Fulton B."/>
            <person name="Courtney L."/>
            <person name="Fronick C."/>
            <person name="Harrison M."/>
            <person name="Strong C."/>
            <person name="Farmer C."/>
            <person name="Delahaunty K."/>
            <person name="Markovic C."/>
            <person name="Hall O."/>
            <person name="Minx P."/>
            <person name="Tomlinson C."/>
            <person name="Mitreva M."/>
            <person name="Hou S."/>
            <person name="Chen J."/>
            <person name="Wollam A."/>
            <person name="Pepin K.H."/>
            <person name="Johnson M."/>
            <person name="Bhonagiri V."/>
            <person name="Zhang X."/>
            <person name="Suruliraj S."/>
            <person name="Warren W."/>
            <person name="Chinwalla A."/>
            <person name="Mardis E.R."/>
            <person name="Wilson R.K."/>
        </authorList>
    </citation>
    <scope>NUCLEOTIDE SEQUENCE [LARGE SCALE GENOMIC DNA]</scope>
    <source>
        <strain evidence="1 2">F0359</strain>
    </source>
</reference>
<dbReference type="EMBL" id="AECS01000003">
    <property type="protein sequence ID" value="EFQ05079.1"/>
    <property type="molecule type" value="Genomic_DNA"/>
</dbReference>
<dbReference type="Proteomes" id="UP000003195">
    <property type="component" value="Unassembled WGS sequence"/>
</dbReference>
<evidence type="ECO:0000313" key="1">
    <source>
        <dbReference type="EMBL" id="EFQ05079.1"/>
    </source>
</evidence>
<sequence length="93" mass="10638">MFKVAAHTGADNQGWIGYNEETKEITVCLQDEVLKNKAYEYLSTPKVLKRFTGLTEFEEVSGMPNDSLDMFKLALGKIWEATTVYIDWSRPVE</sequence>
<name>E2Z9Q3_9FIRM</name>
<evidence type="ECO:0000313" key="2">
    <source>
        <dbReference type="Proteomes" id="UP000003195"/>
    </source>
</evidence>
<organism evidence="1 2">
    <name type="scientific">Megasphaera micronuciformis F0359</name>
    <dbReference type="NCBI Taxonomy" id="706434"/>
    <lineage>
        <taxon>Bacteria</taxon>
        <taxon>Bacillati</taxon>
        <taxon>Bacillota</taxon>
        <taxon>Negativicutes</taxon>
        <taxon>Veillonellales</taxon>
        <taxon>Veillonellaceae</taxon>
        <taxon>Megasphaera</taxon>
    </lineage>
</organism>
<protein>
    <submittedName>
        <fullName evidence="1">Uncharacterized protein</fullName>
    </submittedName>
</protein>
<dbReference type="AlphaFoldDB" id="E2Z9Q3"/>
<comment type="caution">
    <text evidence="1">The sequence shown here is derived from an EMBL/GenBank/DDBJ whole genome shotgun (WGS) entry which is preliminary data.</text>
</comment>
<proteinExistence type="predicted"/>
<accession>E2Z9Q3</accession>
<gene>
    <name evidence="1" type="ORF">HMPREF9429_00157</name>
</gene>
<dbReference type="STRING" id="706434.HMPREF9429_00157"/>
<dbReference type="eggNOG" id="ENOG5033MEZ">
    <property type="taxonomic scope" value="Bacteria"/>
</dbReference>